<dbReference type="EC" id="3.4.11.18" evidence="6"/>
<dbReference type="PROSITE" id="PS00680">
    <property type="entry name" value="MAP_1"/>
    <property type="match status" value="1"/>
</dbReference>
<keyword evidence="4 6" id="KW-0479">Metal-binding</keyword>
<evidence type="ECO:0000256" key="4">
    <source>
        <dbReference type="ARBA" id="ARBA00022723"/>
    </source>
</evidence>
<dbReference type="InterPro" id="IPR002467">
    <property type="entry name" value="Pept_M24A_MAP1"/>
</dbReference>
<reference evidence="8 9" key="1">
    <citation type="submission" date="2024-03" db="EMBL/GenBank/DDBJ databases">
        <title>Ignisphaera cupida sp. nov., a hyperthermophilic hydrolytic archaeon from a hot spring of Kamchatka, and proposal of Ignisphaeraceae fam. nov.</title>
        <authorList>
            <person name="Podosokorskaya O.A."/>
            <person name="Elcheninov A.G."/>
            <person name="Maltseva A.I."/>
            <person name="Zayulina K.S."/>
            <person name="Novikov A."/>
            <person name="Merkel A.Y."/>
        </authorList>
    </citation>
    <scope>NUCLEOTIDE SEQUENCE [LARGE SCALE GENOMIC DNA]</scope>
    <source>
        <strain evidence="8 9">38H-sp</strain>
    </source>
</reference>
<comment type="cofactor">
    <cofactor evidence="6">
        <name>Co(2+)</name>
        <dbReference type="ChEBI" id="CHEBI:48828"/>
    </cofactor>
    <cofactor evidence="6">
        <name>Zn(2+)</name>
        <dbReference type="ChEBI" id="CHEBI:29105"/>
    </cofactor>
    <cofactor evidence="6">
        <name>Mn(2+)</name>
        <dbReference type="ChEBI" id="CHEBI:29035"/>
    </cofactor>
    <cofactor evidence="6">
        <name>Fe(2+)</name>
        <dbReference type="ChEBI" id="CHEBI:29033"/>
    </cofactor>
    <text evidence="6">Binds 2 divalent metal cations per subunit. Has a high-affinity and a low affinity metal-binding site. The true nature of the physiological cofactor is under debate. The enzyme is active with cobalt, zinc, manganese or divalent iron ions.</text>
</comment>
<dbReference type="RefSeq" id="WP_420069201.1">
    <property type="nucleotide sequence ID" value="NZ_JBCHKQ010000002.1"/>
</dbReference>
<dbReference type="InterPro" id="IPR000994">
    <property type="entry name" value="Pept_M24"/>
</dbReference>
<comment type="function">
    <text evidence="1">Removes the N-terminal methionine from nascent proteins. The N-terminal methionine is often cleaved when the second residue in the primary sequence is small and uncharged (Met-Ala-, Cys, Gly, Pro, Ser, Thr, or Val). Requires deformylation of the N(alpha)-formylated initiator methionine before it can be hydrolyzed.</text>
</comment>
<dbReference type="SUPFAM" id="SSF55920">
    <property type="entry name" value="Creatinase/aminopeptidase"/>
    <property type="match status" value="1"/>
</dbReference>
<dbReference type="InterPro" id="IPR001714">
    <property type="entry name" value="Pept_M24_MAP"/>
</dbReference>
<keyword evidence="9" id="KW-1185">Reference proteome</keyword>
<dbReference type="GO" id="GO:0004239">
    <property type="term" value="F:initiator methionyl aminopeptidase activity"/>
    <property type="evidence" value="ECO:0007669"/>
    <property type="project" value="UniProtKB-EC"/>
</dbReference>
<comment type="similarity">
    <text evidence="6">Belongs to the peptidase M24A family.</text>
</comment>
<comment type="caution">
    <text evidence="8">The sequence shown here is derived from an EMBL/GenBank/DDBJ whole genome shotgun (WGS) entry which is preliminary data.</text>
</comment>
<dbReference type="PRINTS" id="PR00599">
    <property type="entry name" value="MAPEPTIDASE"/>
</dbReference>
<organism evidence="8 9">
    <name type="scientific">Rarispira pelagica</name>
    <dbReference type="NCBI Taxonomy" id="3141764"/>
    <lineage>
        <taxon>Bacteria</taxon>
        <taxon>Pseudomonadati</taxon>
        <taxon>Spirochaetota</taxon>
        <taxon>Spirochaetia</taxon>
        <taxon>Winmispirales</taxon>
        <taxon>Winmispiraceae</taxon>
        <taxon>Rarispira</taxon>
    </lineage>
</organism>
<feature type="domain" description="Peptidase M24" evidence="7">
    <location>
        <begin position="12"/>
        <end position="237"/>
    </location>
</feature>
<protein>
    <recommendedName>
        <fullName evidence="6">Methionine aminopeptidase</fullName>
        <ecNumber evidence="6">3.4.11.18</ecNumber>
    </recommendedName>
</protein>
<sequence length="261" mass="29116">MICLKTYDEIKKIKIACNYVEKILRELRTIIRPGISTGEIIETVNYILNKTKLSSSLVIEKMFPLPLSISVNEIAVHGGIVSQVLKAEDILTVDIAICYKGWHGDGSWTYSVDETHEDNINLIRAAWRCTMAGVSAAIPGGYIRDIGAAIEDEARQCGCKVIPDFAGHGIGKNMHESPTVFHYGIKRTGERIVPGMVFTIEPVVTFGDIAVERHDDGFAYIMKDRNKTAQFEHTIAIFEDRAEILTLGNRIFDKKLIGLFD</sequence>
<comment type="catalytic activity">
    <reaction evidence="6">
        <text>Release of N-terminal amino acids, preferentially methionine, from peptides and arylamides.</text>
        <dbReference type="EC" id="3.4.11.18"/>
    </reaction>
</comment>
<dbReference type="Pfam" id="PF00557">
    <property type="entry name" value="Peptidase_M24"/>
    <property type="match status" value="1"/>
</dbReference>
<dbReference type="Gene3D" id="3.90.230.10">
    <property type="entry name" value="Creatinase/methionine aminopeptidase superfamily"/>
    <property type="match status" value="1"/>
</dbReference>
<keyword evidence="5 8" id="KW-0378">Hydrolase</keyword>
<dbReference type="Proteomes" id="UP001466331">
    <property type="component" value="Unassembled WGS sequence"/>
</dbReference>
<dbReference type="PANTHER" id="PTHR43330:SF8">
    <property type="entry name" value="METHIONINE AMINOPEPTIDASE 1D, MITOCHONDRIAL"/>
    <property type="match status" value="1"/>
</dbReference>
<keyword evidence="2 6" id="KW-0031">Aminopeptidase</keyword>
<evidence type="ECO:0000313" key="8">
    <source>
        <dbReference type="EMBL" id="MEM5947751.1"/>
    </source>
</evidence>
<evidence type="ECO:0000256" key="6">
    <source>
        <dbReference type="RuleBase" id="RU003653"/>
    </source>
</evidence>
<evidence type="ECO:0000256" key="3">
    <source>
        <dbReference type="ARBA" id="ARBA00022670"/>
    </source>
</evidence>
<gene>
    <name evidence="8" type="primary">map</name>
    <name evidence="8" type="ORF">WKV44_04255</name>
</gene>
<name>A0ABU9UAQ9_9SPIR</name>
<proteinExistence type="inferred from homology"/>
<evidence type="ECO:0000256" key="1">
    <source>
        <dbReference type="ARBA" id="ARBA00002521"/>
    </source>
</evidence>
<evidence type="ECO:0000259" key="7">
    <source>
        <dbReference type="Pfam" id="PF00557"/>
    </source>
</evidence>
<evidence type="ECO:0000256" key="5">
    <source>
        <dbReference type="ARBA" id="ARBA00022801"/>
    </source>
</evidence>
<dbReference type="NCBIfam" id="TIGR00500">
    <property type="entry name" value="met_pdase_I"/>
    <property type="match status" value="1"/>
</dbReference>
<dbReference type="InterPro" id="IPR036005">
    <property type="entry name" value="Creatinase/aminopeptidase-like"/>
</dbReference>
<keyword evidence="3 6" id="KW-0645">Protease</keyword>
<accession>A0ABU9UAQ9</accession>
<dbReference type="EMBL" id="JBCHKQ010000002">
    <property type="protein sequence ID" value="MEM5947751.1"/>
    <property type="molecule type" value="Genomic_DNA"/>
</dbReference>
<dbReference type="PANTHER" id="PTHR43330">
    <property type="entry name" value="METHIONINE AMINOPEPTIDASE"/>
    <property type="match status" value="1"/>
</dbReference>
<evidence type="ECO:0000256" key="2">
    <source>
        <dbReference type="ARBA" id="ARBA00022438"/>
    </source>
</evidence>
<evidence type="ECO:0000313" key="9">
    <source>
        <dbReference type="Proteomes" id="UP001466331"/>
    </source>
</evidence>